<dbReference type="FunFam" id="1.20.1250.20:FF:000057">
    <property type="entry name" value="MFS general substrate transporter"/>
    <property type="match status" value="1"/>
</dbReference>
<evidence type="ECO:0000256" key="7">
    <source>
        <dbReference type="SAM" id="MobiDB-lite"/>
    </source>
</evidence>
<feature type="transmembrane region" description="Helical" evidence="8">
    <location>
        <begin position="183"/>
        <end position="203"/>
    </location>
</feature>
<feature type="region of interest" description="Disordered" evidence="7">
    <location>
        <begin position="1"/>
        <end position="70"/>
    </location>
</feature>
<dbReference type="Proteomes" id="UP000654913">
    <property type="component" value="Chromosome 1"/>
</dbReference>
<dbReference type="InterPro" id="IPR036259">
    <property type="entry name" value="MFS_trans_sf"/>
</dbReference>
<evidence type="ECO:0000256" key="8">
    <source>
        <dbReference type="SAM" id="Phobius"/>
    </source>
</evidence>
<reference evidence="10" key="1">
    <citation type="submission" date="2021-01" db="EMBL/GenBank/DDBJ databases">
        <authorList>
            <consortium name="Aspergillus puulaauensis MK2 genome sequencing consortium"/>
            <person name="Kazuki M."/>
            <person name="Futagami T."/>
        </authorList>
    </citation>
    <scope>NUCLEOTIDE SEQUENCE</scope>
    <source>
        <strain evidence="10">MK2</strain>
    </source>
</reference>
<dbReference type="OrthoDB" id="2250022at2759"/>
<dbReference type="FunFam" id="1.20.1250.20:FF:000013">
    <property type="entry name" value="MFS general substrate transporter"/>
    <property type="match status" value="1"/>
</dbReference>
<feature type="transmembrane region" description="Helical" evidence="8">
    <location>
        <begin position="317"/>
        <end position="337"/>
    </location>
</feature>
<evidence type="ECO:0000256" key="2">
    <source>
        <dbReference type="ARBA" id="ARBA00008335"/>
    </source>
</evidence>
<dbReference type="AlphaFoldDB" id="A0A7R7XAQ3"/>
<accession>A0A7R7XAQ3</accession>
<dbReference type="PANTHER" id="PTHR43791:SF12">
    <property type="entry name" value="MAJOR FACILITATOR SUPERFAMILY (MFS) PROFILE DOMAIN-CONTAINING PROTEIN"/>
    <property type="match status" value="1"/>
</dbReference>
<keyword evidence="5 8" id="KW-1133">Transmembrane helix</keyword>
<dbReference type="GO" id="GO:0022857">
    <property type="term" value="F:transmembrane transporter activity"/>
    <property type="evidence" value="ECO:0007669"/>
    <property type="project" value="InterPro"/>
</dbReference>
<dbReference type="KEGG" id="apuu:APUU_10603S"/>
<gene>
    <name evidence="10" type="ORF">APUU_10603S</name>
</gene>
<feature type="transmembrane region" description="Helical" evidence="8">
    <location>
        <begin position="408"/>
        <end position="428"/>
    </location>
</feature>
<keyword evidence="3" id="KW-0813">Transport</keyword>
<evidence type="ECO:0000259" key="9">
    <source>
        <dbReference type="PROSITE" id="PS50850"/>
    </source>
</evidence>
<evidence type="ECO:0000313" key="11">
    <source>
        <dbReference type="Proteomes" id="UP000654913"/>
    </source>
</evidence>
<sequence length="514" mass="57474">MLIRSGKPLRKSPYSIPRSSLHTRDDTMSEKKAPQDIGDEKPEALHREDTLGDAKQQQLPRDGDYSGARKKTDPAEIRLVRKLDMWIMPILWLMYWLNYLDRNAIALARLNDLEEDLNLSSSQYQTCVSILFVGYILGQVPSNMLITRLRPSLYMSGAMAAWAVVSALTALAKNFTGLLLVRFFLGLTETPYYPGALYMLSIFYTRKEIATRISILYTGNILATAFAGLIAAGIFHGMDDLAGITGWQWLFILQGAVTFVVAVGAVFVLPDDPLNTKWLNQEERQLAHDRILADTVGARHQTSTFSGVKEAARDPRVWLFAFMQHMHLAANGFKNFFPTAVETLGFNTTITLVLTCPPYLIAGFISVFWSWSSGRFNERTWHITIAKAVAIFGFVLGCATLNTGARYFAMIVFSIGTYAVNSVILGWVSSTCGQTKEKKASALAIVNTCANVSFIWTPYLWPSSDEPRYTIAMSSSAAFSITCAACAWIMRFLLMRANRKIRLTSDESVLYYAY</sequence>
<name>A0A7R7XAQ3_9EURO</name>
<evidence type="ECO:0000256" key="6">
    <source>
        <dbReference type="ARBA" id="ARBA00023136"/>
    </source>
</evidence>
<feature type="domain" description="Major facilitator superfamily (MFS) profile" evidence="9">
    <location>
        <begin position="87"/>
        <end position="514"/>
    </location>
</feature>
<feature type="transmembrane region" description="Helical" evidence="8">
    <location>
        <begin position="152"/>
        <end position="171"/>
    </location>
</feature>
<keyword evidence="4 8" id="KW-0812">Transmembrane</keyword>
<comment type="similarity">
    <text evidence="2">Belongs to the major facilitator superfamily.</text>
</comment>
<dbReference type="InterPro" id="IPR011701">
    <property type="entry name" value="MFS"/>
</dbReference>
<dbReference type="Pfam" id="PF07690">
    <property type="entry name" value="MFS_1"/>
    <property type="match status" value="1"/>
</dbReference>
<evidence type="ECO:0000256" key="4">
    <source>
        <dbReference type="ARBA" id="ARBA00022692"/>
    </source>
</evidence>
<proteinExistence type="inferred from homology"/>
<dbReference type="InterPro" id="IPR020846">
    <property type="entry name" value="MFS_dom"/>
</dbReference>
<keyword evidence="11" id="KW-1185">Reference proteome</keyword>
<dbReference type="GO" id="GO:0016020">
    <property type="term" value="C:membrane"/>
    <property type="evidence" value="ECO:0007669"/>
    <property type="project" value="UniProtKB-SubCell"/>
</dbReference>
<feature type="transmembrane region" description="Helical" evidence="8">
    <location>
        <begin position="247"/>
        <end position="269"/>
    </location>
</feature>
<evidence type="ECO:0000256" key="5">
    <source>
        <dbReference type="ARBA" id="ARBA00022989"/>
    </source>
</evidence>
<dbReference type="EMBL" id="AP024443">
    <property type="protein sequence ID" value="BCS17775.1"/>
    <property type="molecule type" value="Genomic_DNA"/>
</dbReference>
<dbReference type="RefSeq" id="XP_041549969.1">
    <property type="nucleotide sequence ID" value="XM_041702630.1"/>
</dbReference>
<dbReference type="SUPFAM" id="SSF103473">
    <property type="entry name" value="MFS general substrate transporter"/>
    <property type="match status" value="1"/>
</dbReference>
<dbReference type="PROSITE" id="PS50850">
    <property type="entry name" value="MFS"/>
    <property type="match status" value="1"/>
</dbReference>
<protein>
    <recommendedName>
        <fullName evidence="9">Major facilitator superfamily (MFS) profile domain-containing protein</fullName>
    </recommendedName>
</protein>
<dbReference type="GeneID" id="64967780"/>
<feature type="transmembrane region" description="Helical" evidence="8">
    <location>
        <begin position="383"/>
        <end position="402"/>
    </location>
</feature>
<feature type="transmembrane region" description="Helical" evidence="8">
    <location>
        <begin position="440"/>
        <end position="459"/>
    </location>
</feature>
<dbReference type="PANTHER" id="PTHR43791">
    <property type="entry name" value="PERMEASE-RELATED"/>
    <property type="match status" value="1"/>
</dbReference>
<keyword evidence="6 8" id="KW-0472">Membrane</keyword>
<reference evidence="10" key="2">
    <citation type="submission" date="2021-02" db="EMBL/GenBank/DDBJ databases">
        <title>Aspergillus puulaauensis MK2 genome sequence.</title>
        <authorList>
            <person name="Futagami T."/>
            <person name="Mori K."/>
            <person name="Kadooka C."/>
            <person name="Tanaka T."/>
        </authorList>
    </citation>
    <scope>NUCLEOTIDE SEQUENCE</scope>
    <source>
        <strain evidence="10">MK2</strain>
    </source>
</reference>
<evidence type="ECO:0000256" key="3">
    <source>
        <dbReference type="ARBA" id="ARBA00022448"/>
    </source>
</evidence>
<comment type="subcellular location">
    <subcellularLocation>
        <location evidence="1">Membrane</location>
        <topology evidence="1">Multi-pass membrane protein</topology>
    </subcellularLocation>
</comment>
<organism evidence="10 11">
    <name type="scientific">Aspergillus puulaauensis</name>
    <dbReference type="NCBI Taxonomy" id="1220207"/>
    <lineage>
        <taxon>Eukaryota</taxon>
        <taxon>Fungi</taxon>
        <taxon>Dikarya</taxon>
        <taxon>Ascomycota</taxon>
        <taxon>Pezizomycotina</taxon>
        <taxon>Eurotiomycetes</taxon>
        <taxon>Eurotiomycetidae</taxon>
        <taxon>Eurotiales</taxon>
        <taxon>Aspergillaceae</taxon>
        <taxon>Aspergillus</taxon>
    </lineage>
</organism>
<feature type="compositionally biased region" description="Basic and acidic residues" evidence="7">
    <location>
        <begin position="22"/>
        <end position="52"/>
    </location>
</feature>
<evidence type="ECO:0000313" key="10">
    <source>
        <dbReference type="EMBL" id="BCS17775.1"/>
    </source>
</evidence>
<evidence type="ECO:0000256" key="1">
    <source>
        <dbReference type="ARBA" id="ARBA00004141"/>
    </source>
</evidence>
<feature type="transmembrane region" description="Helical" evidence="8">
    <location>
        <begin position="471"/>
        <end position="494"/>
    </location>
</feature>
<dbReference type="Gene3D" id="1.20.1250.20">
    <property type="entry name" value="MFS general substrate transporter like domains"/>
    <property type="match status" value="2"/>
</dbReference>
<feature type="transmembrane region" description="Helical" evidence="8">
    <location>
        <begin position="215"/>
        <end position="235"/>
    </location>
</feature>
<feature type="transmembrane region" description="Helical" evidence="8">
    <location>
        <begin position="349"/>
        <end position="371"/>
    </location>
</feature>